<dbReference type="InterPro" id="IPR003439">
    <property type="entry name" value="ABC_transporter-like_ATP-bd"/>
</dbReference>
<evidence type="ECO:0000313" key="9">
    <source>
        <dbReference type="EMBL" id="GAG53588.1"/>
    </source>
</evidence>
<dbReference type="Gene3D" id="3.40.50.300">
    <property type="entry name" value="P-loop containing nucleotide triphosphate hydrolases"/>
    <property type="match status" value="1"/>
</dbReference>
<reference evidence="9" key="1">
    <citation type="journal article" date="2014" name="Front. Microbiol.">
        <title>High frequency of phylogenetically diverse reductive dehalogenase-homologous genes in deep subseafloor sedimentary metagenomes.</title>
        <authorList>
            <person name="Kawai M."/>
            <person name="Futagami T."/>
            <person name="Toyoda A."/>
            <person name="Takaki Y."/>
            <person name="Nishi S."/>
            <person name="Hori S."/>
            <person name="Arai W."/>
            <person name="Tsubouchi T."/>
            <person name="Morono Y."/>
            <person name="Uchiyama I."/>
            <person name="Ito T."/>
            <person name="Fujiyama A."/>
            <person name="Inagaki F."/>
            <person name="Takami H."/>
        </authorList>
    </citation>
    <scope>NUCLEOTIDE SEQUENCE</scope>
    <source>
        <strain evidence="9">Expedition CK06-06</strain>
    </source>
</reference>
<dbReference type="GO" id="GO:0005524">
    <property type="term" value="F:ATP binding"/>
    <property type="evidence" value="ECO:0007669"/>
    <property type="project" value="UniProtKB-KW"/>
</dbReference>
<dbReference type="PANTHER" id="PTHR43553">
    <property type="entry name" value="HEAVY METAL TRANSPORTER"/>
    <property type="match status" value="1"/>
</dbReference>
<comment type="caution">
    <text evidence="9">The sequence shown here is derived from an EMBL/GenBank/DDBJ whole genome shotgun (WGS) entry which is preliminary data.</text>
</comment>
<keyword evidence="7" id="KW-0472">Membrane</keyword>
<dbReference type="SUPFAM" id="SSF52540">
    <property type="entry name" value="P-loop containing nucleoside triphosphate hydrolases"/>
    <property type="match status" value="1"/>
</dbReference>
<keyword evidence="2" id="KW-0813">Transport</keyword>
<dbReference type="PANTHER" id="PTHR43553:SF27">
    <property type="entry name" value="ENERGY-COUPLING FACTOR TRANSPORTER ATP-BINDING PROTEIN ECFA2"/>
    <property type="match status" value="1"/>
</dbReference>
<comment type="subcellular location">
    <subcellularLocation>
        <location evidence="1">Cell membrane</location>
        <topology evidence="1">Peripheral membrane protein</topology>
    </subcellularLocation>
</comment>
<feature type="domain" description="ABC transporter" evidence="8">
    <location>
        <begin position="2"/>
        <end position="51"/>
    </location>
</feature>
<evidence type="ECO:0000256" key="6">
    <source>
        <dbReference type="ARBA" id="ARBA00022967"/>
    </source>
</evidence>
<evidence type="ECO:0000256" key="1">
    <source>
        <dbReference type="ARBA" id="ARBA00004202"/>
    </source>
</evidence>
<keyword evidence="4" id="KW-0547">Nucleotide-binding</keyword>
<dbReference type="Pfam" id="PF00005">
    <property type="entry name" value="ABC_tran"/>
    <property type="match status" value="1"/>
</dbReference>
<dbReference type="InterPro" id="IPR050095">
    <property type="entry name" value="ECF_ABC_transporter_ATP-bd"/>
</dbReference>
<protein>
    <recommendedName>
        <fullName evidence="8">ABC transporter domain-containing protein</fullName>
    </recommendedName>
</protein>
<dbReference type="GO" id="GO:0042626">
    <property type="term" value="F:ATPase-coupled transmembrane transporter activity"/>
    <property type="evidence" value="ECO:0007669"/>
    <property type="project" value="TreeGrafter"/>
</dbReference>
<dbReference type="EMBL" id="BART01008289">
    <property type="protein sequence ID" value="GAG53588.1"/>
    <property type="molecule type" value="Genomic_DNA"/>
</dbReference>
<organism evidence="9">
    <name type="scientific">marine sediment metagenome</name>
    <dbReference type="NCBI Taxonomy" id="412755"/>
    <lineage>
        <taxon>unclassified sequences</taxon>
        <taxon>metagenomes</taxon>
        <taxon>ecological metagenomes</taxon>
    </lineage>
</organism>
<keyword evidence="6" id="KW-1278">Translocase</keyword>
<accession>X0YZC7</accession>
<evidence type="ECO:0000256" key="4">
    <source>
        <dbReference type="ARBA" id="ARBA00022741"/>
    </source>
</evidence>
<dbReference type="GO" id="GO:0016887">
    <property type="term" value="F:ATP hydrolysis activity"/>
    <property type="evidence" value="ECO:0007669"/>
    <property type="project" value="InterPro"/>
</dbReference>
<evidence type="ECO:0000259" key="8">
    <source>
        <dbReference type="Pfam" id="PF00005"/>
    </source>
</evidence>
<proteinExistence type="predicted"/>
<evidence type="ECO:0000256" key="2">
    <source>
        <dbReference type="ARBA" id="ARBA00022448"/>
    </source>
</evidence>
<dbReference type="InterPro" id="IPR027417">
    <property type="entry name" value="P-loop_NTPase"/>
</dbReference>
<evidence type="ECO:0000256" key="5">
    <source>
        <dbReference type="ARBA" id="ARBA00022840"/>
    </source>
</evidence>
<gene>
    <name evidence="9" type="ORF">S01H4_18687</name>
</gene>
<evidence type="ECO:0000256" key="3">
    <source>
        <dbReference type="ARBA" id="ARBA00022475"/>
    </source>
</evidence>
<dbReference type="AlphaFoldDB" id="X0YZC7"/>
<name>X0YZC7_9ZZZZ</name>
<keyword evidence="3" id="KW-1003">Cell membrane</keyword>
<dbReference type="GO" id="GO:0043190">
    <property type="term" value="C:ATP-binding cassette (ABC) transporter complex"/>
    <property type="evidence" value="ECO:0007669"/>
    <property type="project" value="TreeGrafter"/>
</dbReference>
<keyword evidence="5" id="KW-0067">ATP-binding</keyword>
<evidence type="ECO:0000256" key="7">
    <source>
        <dbReference type="ARBA" id="ARBA00023136"/>
    </source>
</evidence>
<sequence>MKQKILEISNKLNIAHLLSRSVAKLSGGELALVALASILVLQPQIVILDEFSAYLDNVARKNVINTLKQIQDPDRIIIIVSHQIHELIPLIDEIIVMDNGEVLLQKPVKNFYSTNYHGIENKIRIPEFYRVGIKLCEYLNLPLQFQSQTELLKLLKVI</sequence>